<sequence length="349" mass="37748">MAGEPKNKPSWIKPFELDAATANFEVERPAPAAPDDHEHQALAAELVVEGKRRGLFWRRLGSLGLAAAFAAIGVDTVSRLQDQIATDPMIGIPMAILLGIVAISALGLLAHELLQLRRLSRRAWLRAEGLRLVGSDLQGDSRPLISQVNAGLPSAAPILATQRTFERQDNDVLADGERLRLYERVVIEPVDRLAYRLVLESSRDIGVLTALAPYGLLDGLFVLWRTTILMRQIARLYGVAPSTATTLSLLRRCLRNSAIAGLADVASHALLEQAGASLVTLLSAKAGQGAGNALLAARLGLEAIKECRPLPFVATKQPSLGQLRKAILSDERAANILLQDDEELVRTKR</sequence>
<proteinExistence type="inferred from homology"/>
<dbReference type="GO" id="GO:0005886">
    <property type="term" value="C:plasma membrane"/>
    <property type="evidence" value="ECO:0007669"/>
    <property type="project" value="UniProtKB-SubCell"/>
</dbReference>
<dbReference type="OrthoDB" id="9816060at2"/>
<keyword evidence="3" id="KW-1003">Cell membrane</keyword>
<comment type="similarity">
    <text evidence="2">Belongs to the UPF0283 family.</text>
</comment>
<name>A0A212QZJ0_9PROT</name>
<feature type="transmembrane region" description="Helical" evidence="8">
    <location>
        <begin position="205"/>
        <end position="224"/>
    </location>
</feature>
<keyword evidence="6 8" id="KW-1133">Transmembrane helix</keyword>
<feature type="transmembrane region" description="Helical" evidence="8">
    <location>
        <begin position="60"/>
        <end position="78"/>
    </location>
</feature>
<protein>
    <submittedName>
        <fullName evidence="9">Putative membrane protein</fullName>
    </submittedName>
</protein>
<comment type="subcellular location">
    <subcellularLocation>
        <location evidence="1">Cell inner membrane</location>
        <topology evidence="1">Multi-pass membrane protein</topology>
    </subcellularLocation>
</comment>
<dbReference type="RefSeq" id="WP_088560783.1">
    <property type="nucleotide sequence ID" value="NZ_FYEH01000004.1"/>
</dbReference>
<evidence type="ECO:0000256" key="7">
    <source>
        <dbReference type="ARBA" id="ARBA00023136"/>
    </source>
</evidence>
<evidence type="ECO:0000313" key="9">
    <source>
        <dbReference type="EMBL" id="SNB65162.1"/>
    </source>
</evidence>
<dbReference type="InterPro" id="IPR021147">
    <property type="entry name" value="DUF697"/>
</dbReference>
<dbReference type="PANTHER" id="PTHR39342:SF1">
    <property type="entry name" value="UPF0283 MEMBRANE PROTEIN YCJF"/>
    <property type="match status" value="1"/>
</dbReference>
<accession>A0A212QZJ0</accession>
<dbReference type="EMBL" id="FYEH01000004">
    <property type="protein sequence ID" value="SNB65162.1"/>
    <property type="molecule type" value="Genomic_DNA"/>
</dbReference>
<evidence type="ECO:0000256" key="8">
    <source>
        <dbReference type="SAM" id="Phobius"/>
    </source>
</evidence>
<evidence type="ECO:0000256" key="4">
    <source>
        <dbReference type="ARBA" id="ARBA00022519"/>
    </source>
</evidence>
<gene>
    <name evidence="9" type="ORF">SAMN07250955_104206</name>
</gene>
<dbReference type="Pfam" id="PF05128">
    <property type="entry name" value="DUF697"/>
    <property type="match status" value="1"/>
</dbReference>
<evidence type="ECO:0000256" key="2">
    <source>
        <dbReference type="ARBA" id="ARBA00008255"/>
    </source>
</evidence>
<keyword evidence="10" id="KW-1185">Reference proteome</keyword>
<dbReference type="AlphaFoldDB" id="A0A212QZJ0"/>
<keyword evidence="7 8" id="KW-0472">Membrane</keyword>
<dbReference type="PANTHER" id="PTHR39342">
    <property type="entry name" value="UPF0283 MEMBRANE PROTEIN YCJF"/>
    <property type="match status" value="1"/>
</dbReference>
<keyword evidence="4" id="KW-0997">Cell inner membrane</keyword>
<evidence type="ECO:0000256" key="1">
    <source>
        <dbReference type="ARBA" id="ARBA00004429"/>
    </source>
</evidence>
<evidence type="ECO:0000256" key="3">
    <source>
        <dbReference type="ARBA" id="ARBA00022475"/>
    </source>
</evidence>
<evidence type="ECO:0000256" key="5">
    <source>
        <dbReference type="ARBA" id="ARBA00022692"/>
    </source>
</evidence>
<organism evidence="9 10">
    <name type="scientific">Arboricoccus pini</name>
    <dbReference type="NCBI Taxonomy" id="1963835"/>
    <lineage>
        <taxon>Bacteria</taxon>
        <taxon>Pseudomonadati</taxon>
        <taxon>Pseudomonadota</taxon>
        <taxon>Alphaproteobacteria</taxon>
        <taxon>Geminicoccales</taxon>
        <taxon>Geminicoccaceae</taxon>
        <taxon>Arboricoccus</taxon>
    </lineage>
</organism>
<dbReference type="Proteomes" id="UP000197065">
    <property type="component" value="Unassembled WGS sequence"/>
</dbReference>
<evidence type="ECO:0000313" key="10">
    <source>
        <dbReference type="Proteomes" id="UP000197065"/>
    </source>
</evidence>
<dbReference type="InterPro" id="IPR006507">
    <property type="entry name" value="UPF0283"/>
</dbReference>
<feature type="transmembrane region" description="Helical" evidence="8">
    <location>
        <begin position="90"/>
        <end position="114"/>
    </location>
</feature>
<keyword evidence="5 8" id="KW-0812">Transmembrane</keyword>
<reference evidence="9 10" key="1">
    <citation type="submission" date="2017-06" db="EMBL/GenBank/DDBJ databases">
        <authorList>
            <person name="Kim H.J."/>
            <person name="Triplett B.A."/>
        </authorList>
    </citation>
    <scope>NUCLEOTIDE SEQUENCE [LARGE SCALE GENOMIC DNA]</scope>
    <source>
        <strain evidence="9 10">B29T1</strain>
    </source>
</reference>
<dbReference type="NCBIfam" id="TIGR01620">
    <property type="entry name" value="hyp_HI0043"/>
    <property type="match status" value="1"/>
</dbReference>
<evidence type="ECO:0000256" key="6">
    <source>
        <dbReference type="ARBA" id="ARBA00022989"/>
    </source>
</evidence>